<dbReference type="Pfam" id="PF14280">
    <property type="entry name" value="DUF4365"/>
    <property type="match status" value="1"/>
</dbReference>
<sequence>MGTLDTSACKEWFSVSYVQALAYAAGYTVMIDTVDHLGVDLEIKDRAMRVDVQMKCTEESAAAEDYLSYNLDVRTYNLLSDPGRNVPAYLFVVEVPELRENWISALEDGIHLRKCGYFANMSLLPPTGNRVTKSVRLSRTNKLTVESLDRLMKEARGMA</sequence>
<keyword evidence="3" id="KW-1185">Reference proteome</keyword>
<organism evidence="2 3">
    <name type="scientific">Sphaerisporangium rubeum</name>
    <dbReference type="NCBI Taxonomy" id="321317"/>
    <lineage>
        <taxon>Bacteria</taxon>
        <taxon>Bacillati</taxon>
        <taxon>Actinomycetota</taxon>
        <taxon>Actinomycetes</taxon>
        <taxon>Streptosporangiales</taxon>
        <taxon>Streptosporangiaceae</taxon>
        <taxon>Sphaerisporangium</taxon>
    </lineage>
</organism>
<feature type="domain" description="DUF4365" evidence="1">
    <location>
        <begin position="13"/>
        <end position="154"/>
    </location>
</feature>
<protein>
    <recommendedName>
        <fullName evidence="1">DUF4365 domain-containing protein</fullName>
    </recommendedName>
</protein>
<dbReference type="AlphaFoldDB" id="A0A7X0IKG7"/>
<reference evidence="2 3" key="1">
    <citation type="submission" date="2020-08" db="EMBL/GenBank/DDBJ databases">
        <title>Sequencing the genomes of 1000 actinobacteria strains.</title>
        <authorList>
            <person name="Klenk H.-P."/>
        </authorList>
    </citation>
    <scope>NUCLEOTIDE SEQUENCE [LARGE SCALE GENOMIC DNA]</scope>
    <source>
        <strain evidence="2 3">DSM 44936</strain>
    </source>
</reference>
<dbReference type="InterPro" id="IPR025375">
    <property type="entry name" value="DUF4365"/>
</dbReference>
<dbReference type="Proteomes" id="UP000555564">
    <property type="component" value="Unassembled WGS sequence"/>
</dbReference>
<comment type="caution">
    <text evidence="2">The sequence shown here is derived from an EMBL/GenBank/DDBJ whole genome shotgun (WGS) entry which is preliminary data.</text>
</comment>
<evidence type="ECO:0000313" key="2">
    <source>
        <dbReference type="EMBL" id="MBB6476618.1"/>
    </source>
</evidence>
<proteinExistence type="predicted"/>
<name>A0A7X0IKG7_9ACTN</name>
<evidence type="ECO:0000313" key="3">
    <source>
        <dbReference type="Proteomes" id="UP000555564"/>
    </source>
</evidence>
<dbReference type="EMBL" id="JACHIU010000001">
    <property type="protein sequence ID" value="MBB6476618.1"/>
    <property type="molecule type" value="Genomic_DNA"/>
</dbReference>
<evidence type="ECO:0000259" key="1">
    <source>
        <dbReference type="Pfam" id="PF14280"/>
    </source>
</evidence>
<accession>A0A7X0IKG7</accession>
<gene>
    <name evidence="2" type="ORF">BJ992_006049</name>
</gene>
<dbReference type="RefSeq" id="WP_184986758.1">
    <property type="nucleotide sequence ID" value="NZ_BAAALO010000010.1"/>
</dbReference>